<dbReference type="PRINTS" id="PR00035">
    <property type="entry name" value="HTHGNTR"/>
</dbReference>
<dbReference type="RefSeq" id="WP_187720398.1">
    <property type="nucleotide sequence ID" value="NZ_BAABBL010000014.1"/>
</dbReference>
<gene>
    <name evidence="5" type="ORF">H9L22_13615</name>
</gene>
<dbReference type="PROSITE" id="PS50949">
    <property type="entry name" value="HTH_GNTR"/>
    <property type="match status" value="1"/>
</dbReference>
<dbReference type="EMBL" id="CP060789">
    <property type="protein sequence ID" value="QNP55262.1"/>
    <property type="molecule type" value="Genomic_DNA"/>
</dbReference>
<dbReference type="GO" id="GO:0003677">
    <property type="term" value="F:DNA binding"/>
    <property type="evidence" value="ECO:0007669"/>
    <property type="project" value="UniProtKB-KW"/>
</dbReference>
<evidence type="ECO:0000256" key="1">
    <source>
        <dbReference type="ARBA" id="ARBA00023015"/>
    </source>
</evidence>
<dbReference type="InterPro" id="IPR036388">
    <property type="entry name" value="WH-like_DNA-bd_sf"/>
</dbReference>
<dbReference type="InterPro" id="IPR028978">
    <property type="entry name" value="Chorismate_lyase_/UTRA_dom_sf"/>
</dbReference>
<dbReference type="Pfam" id="PF07702">
    <property type="entry name" value="UTRA"/>
    <property type="match status" value="1"/>
</dbReference>
<dbReference type="InterPro" id="IPR050679">
    <property type="entry name" value="Bact_HTH_transcr_reg"/>
</dbReference>
<dbReference type="SUPFAM" id="SSF46785">
    <property type="entry name" value="Winged helix' DNA-binding domain"/>
    <property type="match status" value="1"/>
</dbReference>
<dbReference type="InterPro" id="IPR000524">
    <property type="entry name" value="Tscrpt_reg_HTH_GntR"/>
</dbReference>
<evidence type="ECO:0000256" key="3">
    <source>
        <dbReference type="ARBA" id="ARBA00023163"/>
    </source>
</evidence>
<name>A0A7H0H3Z6_9ACTN</name>
<keyword evidence="2" id="KW-0238">DNA-binding</keyword>
<dbReference type="KEGG" id="tdf:H9L22_13615"/>
<protein>
    <submittedName>
        <fullName evidence="5">GntR family transcriptional regulator</fullName>
    </submittedName>
</protein>
<evidence type="ECO:0000259" key="4">
    <source>
        <dbReference type="PROSITE" id="PS50949"/>
    </source>
</evidence>
<feature type="domain" description="HTH gntR-type" evidence="4">
    <location>
        <begin position="18"/>
        <end position="84"/>
    </location>
</feature>
<accession>A0A7H0H3Z6</accession>
<organism evidence="5 6">
    <name type="scientific">Tessaracoccus defluvii</name>
    <dbReference type="NCBI Taxonomy" id="1285901"/>
    <lineage>
        <taxon>Bacteria</taxon>
        <taxon>Bacillati</taxon>
        <taxon>Actinomycetota</taxon>
        <taxon>Actinomycetes</taxon>
        <taxon>Propionibacteriales</taxon>
        <taxon>Propionibacteriaceae</taxon>
        <taxon>Tessaracoccus</taxon>
    </lineage>
</organism>
<keyword evidence="1" id="KW-0805">Transcription regulation</keyword>
<dbReference type="SMART" id="SM00345">
    <property type="entry name" value="HTH_GNTR"/>
    <property type="match status" value="1"/>
</dbReference>
<dbReference type="PANTHER" id="PTHR44846">
    <property type="entry name" value="MANNOSYL-D-GLYCERATE TRANSPORT/METABOLISM SYSTEM REPRESSOR MNGR-RELATED"/>
    <property type="match status" value="1"/>
</dbReference>
<dbReference type="InterPro" id="IPR011663">
    <property type="entry name" value="UTRA"/>
</dbReference>
<dbReference type="CDD" id="cd07377">
    <property type="entry name" value="WHTH_GntR"/>
    <property type="match status" value="1"/>
</dbReference>
<dbReference type="SUPFAM" id="SSF64288">
    <property type="entry name" value="Chorismate lyase-like"/>
    <property type="match status" value="1"/>
</dbReference>
<dbReference type="PANTHER" id="PTHR44846:SF1">
    <property type="entry name" value="MANNOSYL-D-GLYCERATE TRANSPORT_METABOLISM SYSTEM REPRESSOR MNGR-RELATED"/>
    <property type="match status" value="1"/>
</dbReference>
<dbReference type="GO" id="GO:0045892">
    <property type="term" value="P:negative regulation of DNA-templated transcription"/>
    <property type="evidence" value="ECO:0007669"/>
    <property type="project" value="TreeGrafter"/>
</dbReference>
<dbReference type="GO" id="GO:0003700">
    <property type="term" value="F:DNA-binding transcription factor activity"/>
    <property type="evidence" value="ECO:0007669"/>
    <property type="project" value="InterPro"/>
</dbReference>
<evidence type="ECO:0000313" key="5">
    <source>
        <dbReference type="EMBL" id="QNP55262.1"/>
    </source>
</evidence>
<dbReference type="InterPro" id="IPR036390">
    <property type="entry name" value="WH_DNA-bd_sf"/>
</dbReference>
<keyword evidence="6" id="KW-1185">Reference proteome</keyword>
<evidence type="ECO:0000313" key="6">
    <source>
        <dbReference type="Proteomes" id="UP000516117"/>
    </source>
</evidence>
<dbReference type="AlphaFoldDB" id="A0A7H0H3Z6"/>
<sequence length="250" mass="27663">MSRITRVPVALGELAPEQPKGQQLYALLEELLVSLPEGSAIPSERALAERYGVARMTVRNQIEELARAGRVTRVIGKGTFVAKPRVPIAPGLPSFSNEIAALGMSPGVAQAEVTTLVVDDSSPDQVQIWRDHPIMCLRRVRTADEIPMSIEQTYLSLDRFPGLETAPFKQISIRDFLQDEYGCHVVRAERRFTVARLEGADARQLRVSDGSAAFLSEVTTFDEADNVIEIGTALIRADRFEIRMSVDTRD</sequence>
<dbReference type="Pfam" id="PF00392">
    <property type="entry name" value="GntR"/>
    <property type="match status" value="1"/>
</dbReference>
<dbReference type="Proteomes" id="UP000516117">
    <property type="component" value="Chromosome"/>
</dbReference>
<dbReference type="Gene3D" id="1.10.10.10">
    <property type="entry name" value="Winged helix-like DNA-binding domain superfamily/Winged helix DNA-binding domain"/>
    <property type="match status" value="1"/>
</dbReference>
<reference evidence="5 6" key="1">
    <citation type="submission" date="2020-08" db="EMBL/GenBank/DDBJ databases">
        <title>Genome sequence of Tessaracoccus defluvii JCM 17540T.</title>
        <authorList>
            <person name="Hyun D.-W."/>
            <person name="Bae J.-W."/>
        </authorList>
    </citation>
    <scope>NUCLEOTIDE SEQUENCE [LARGE SCALE GENOMIC DNA]</scope>
    <source>
        <strain evidence="5 6">JCM 17540</strain>
    </source>
</reference>
<keyword evidence="3" id="KW-0804">Transcription</keyword>
<dbReference type="SMART" id="SM00866">
    <property type="entry name" value="UTRA"/>
    <property type="match status" value="1"/>
</dbReference>
<evidence type="ECO:0000256" key="2">
    <source>
        <dbReference type="ARBA" id="ARBA00023125"/>
    </source>
</evidence>
<proteinExistence type="predicted"/>
<dbReference type="Gene3D" id="3.40.1410.10">
    <property type="entry name" value="Chorismate lyase-like"/>
    <property type="match status" value="1"/>
</dbReference>